<protein>
    <submittedName>
        <fullName evidence="1">Uncharacterized protein</fullName>
    </submittedName>
</protein>
<dbReference type="Proteomes" id="UP001168821">
    <property type="component" value="Unassembled WGS sequence"/>
</dbReference>
<organism evidence="1 2">
    <name type="scientific">Zophobas morio</name>
    <dbReference type="NCBI Taxonomy" id="2755281"/>
    <lineage>
        <taxon>Eukaryota</taxon>
        <taxon>Metazoa</taxon>
        <taxon>Ecdysozoa</taxon>
        <taxon>Arthropoda</taxon>
        <taxon>Hexapoda</taxon>
        <taxon>Insecta</taxon>
        <taxon>Pterygota</taxon>
        <taxon>Neoptera</taxon>
        <taxon>Endopterygota</taxon>
        <taxon>Coleoptera</taxon>
        <taxon>Polyphaga</taxon>
        <taxon>Cucujiformia</taxon>
        <taxon>Tenebrionidae</taxon>
        <taxon>Zophobas</taxon>
    </lineage>
</organism>
<evidence type="ECO:0000313" key="1">
    <source>
        <dbReference type="EMBL" id="KAJ3659550.1"/>
    </source>
</evidence>
<proteinExistence type="predicted"/>
<dbReference type="AlphaFoldDB" id="A0AA38IMB9"/>
<comment type="caution">
    <text evidence="1">The sequence shown here is derived from an EMBL/GenBank/DDBJ whole genome shotgun (WGS) entry which is preliminary data.</text>
</comment>
<keyword evidence="2" id="KW-1185">Reference proteome</keyword>
<reference evidence="1" key="1">
    <citation type="journal article" date="2023" name="G3 (Bethesda)">
        <title>Whole genome assemblies of Zophobas morio and Tenebrio molitor.</title>
        <authorList>
            <person name="Kaur S."/>
            <person name="Stinson S.A."/>
            <person name="diCenzo G.C."/>
        </authorList>
    </citation>
    <scope>NUCLEOTIDE SEQUENCE</scope>
    <source>
        <strain evidence="1">QUZm001</strain>
    </source>
</reference>
<accession>A0AA38IMB9</accession>
<dbReference type="EMBL" id="JALNTZ010000003">
    <property type="protein sequence ID" value="KAJ3659550.1"/>
    <property type="molecule type" value="Genomic_DNA"/>
</dbReference>
<gene>
    <name evidence="1" type="ORF">Zmor_011234</name>
</gene>
<evidence type="ECO:0000313" key="2">
    <source>
        <dbReference type="Proteomes" id="UP001168821"/>
    </source>
</evidence>
<sequence>MAEIQIKLSTDSRKFLDYINAKRCNSRLPINFNHENDTYSNPEDIVNEFSRYFARSFVKPQPVTTQHIINAVMLLTLIPESIRVSIITVDDIQIVAES</sequence>
<name>A0AA38IMB9_9CUCU</name>